<evidence type="ECO:0000313" key="4">
    <source>
        <dbReference type="Proteomes" id="UP000530928"/>
    </source>
</evidence>
<organism evidence="3 4">
    <name type="scientific">Nonomuraea soli</name>
    <dbReference type="NCBI Taxonomy" id="1032476"/>
    <lineage>
        <taxon>Bacteria</taxon>
        <taxon>Bacillati</taxon>
        <taxon>Actinomycetota</taxon>
        <taxon>Actinomycetes</taxon>
        <taxon>Streptosporangiales</taxon>
        <taxon>Streptosporangiaceae</taxon>
        <taxon>Nonomuraea</taxon>
    </lineage>
</organism>
<dbReference type="Proteomes" id="UP000530928">
    <property type="component" value="Unassembled WGS sequence"/>
</dbReference>
<dbReference type="PANTHER" id="PTHR42997">
    <property type="entry name" value="HIT FAMILY HYDROLASE"/>
    <property type="match status" value="1"/>
</dbReference>
<dbReference type="InterPro" id="IPR036265">
    <property type="entry name" value="HIT-like_sf"/>
</dbReference>
<dbReference type="InterPro" id="IPR052908">
    <property type="entry name" value="AP-4-A_phosphorylase"/>
</dbReference>
<dbReference type="RefSeq" id="WP_181614285.1">
    <property type="nucleotide sequence ID" value="NZ_BAABAM010000019.1"/>
</dbReference>
<protein>
    <submittedName>
        <fullName evidence="3">Histidine triad (HIT) family protein</fullName>
    </submittedName>
</protein>
<evidence type="ECO:0000259" key="2">
    <source>
        <dbReference type="PROSITE" id="PS51084"/>
    </source>
</evidence>
<dbReference type="AlphaFoldDB" id="A0A7W0HTX2"/>
<evidence type="ECO:0000256" key="1">
    <source>
        <dbReference type="PROSITE-ProRule" id="PRU00464"/>
    </source>
</evidence>
<reference evidence="3 4" key="1">
    <citation type="submission" date="2020-07" db="EMBL/GenBank/DDBJ databases">
        <title>Genomic Encyclopedia of Type Strains, Phase IV (KMG-IV): sequencing the most valuable type-strain genomes for metagenomic binning, comparative biology and taxonomic classification.</title>
        <authorList>
            <person name="Goeker M."/>
        </authorList>
    </citation>
    <scope>NUCLEOTIDE SEQUENCE [LARGE SCALE GENOMIC DNA]</scope>
    <source>
        <strain evidence="3 4">DSM 45533</strain>
    </source>
</reference>
<feature type="domain" description="HIT" evidence="2">
    <location>
        <begin position="5"/>
        <end position="114"/>
    </location>
</feature>
<accession>A0A7W0HTX2</accession>
<dbReference type="PANTHER" id="PTHR42997:SF1">
    <property type="entry name" value="AP-4-A PHOSPHORYLASE"/>
    <property type="match status" value="1"/>
</dbReference>
<gene>
    <name evidence="3" type="ORF">HNR30_006940</name>
</gene>
<dbReference type="Pfam" id="PF01230">
    <property type="entry name" value="HIT"/>
    <property type="match status" value="1"/>
</dbReference>
<dbReference type="Gene3D" id="3.30.428.10">
    <property type="entry name" value="HIT-like"/>
    <property type="match status" value="1"/>
</dbReference>
<sequence>MTPCPFCLIGAGEADAELVAWRTANAYVVPVPSQRPRNPGHCLVLPTAHVTSLDTASAEVRGEVFELVSRVVGAVPRAFGAVGSIVQQNNAIPGQVLHHLHVHVIPRFEGDGFVQPDPSKVEVPFEVRAEQAALLRAQL</sequence>
<feature type="short sequence motif" description="Histidine triad motif" evidence="1">
    <location>
        <begin position="99"/>
        <end position="103"/>
    </location>
</feature>
<dbReference type="InterPro" id="IPR011146">
    <property type="entry name" value="HIT-like"/>
</dbReference>
<proteinExistence type="predicted"/>
<comment type="caution">
    <text evidence="3">The sequence shown here is derived from an EMBL/GenBank/DDBJ whole genome shotgun (WGS) entry which is preliminary data.</text>
</comment>
<dbReference type="EMBL" id="JACDUR010000007">
    <property type="protein sequence ID" value="MBA2895554.1"/>
    <property type="molecule type" value="Genomic_DNA"/>
</dbReference>
<dbReference type="PROSITE" id="PS51084">
    <property type="entry name" value="HIT_2"/>
    <property type="match status" value="1"/>
</dbReference>
<dbReference type="SUPFAM" id="SSF54197">
    <property type="entry name" value="HIT-like"/>
    <property type="match status" value="1"/>
</dbReference>
<dbReference type="GO" id="GO:0003824">
    <property type="term" value="F:catalytic activity"/>
    <property type="evidence" value="ECO:0007669"/>
    <property type="project" value="InterPro"/>
</dbReference>
<evidence type="ECO:0000313" key="3">
    <source>
        <dbReference type="EMBL" id="MBA2895554.1"/>
    </source>
</evidence>
<name>A0A7W0HTX2_9ACTN</name>
<keyword evidence="4" id="KW-1185">Reference proteome</keyword>